<dbReference type="InterPro" id="IPR002044">
    <property type="entry name" value="CBM20"/>
</dbReference>
<dbReference type="Proteomes" id="UP000261340">
    <property type="component" value="Unplaced"/>
</dbReference>
<dbReference type="OMA" id="LWETHHR"/>
<dbReference type="GO" id="GO:2001070">
    <property type="term" value="F:starch binding"/>
    <property type="evidence" value="ECO:0007669"/>
    <property type="project" value="InterPro"/>
</dbReference>
<dbReference type="SMART" id="SM01065">
    <property type="entry name" value="CBM_2"/>
    <property type="match status" value="1"/>
</dbReference>
<dbReference type="Pfam" id="PF00686">
    <property type="entry name" value="CBM_20"/>
    <property type="match status" value="1"/>
</dbReference>
<dbReference type="PROSITE" id="PS51166">
    <property type="entry name" value="CBM20"/>
    <property type="match status" value="1"/>
</dbReference>
<sequence length="165" mass="18562">METCEVTLAIRGETSPGEVFAVVGSCEALGSWSHQKAVTLHPVGDDKCRWTTTVTVPKGVVTSYRYFKGFFLESKSAGGPCQVIVNLWETHHRPRTMSPTGIEQQETDIDDGQFGLNDGINCVDSGWLTCQTEIRLRLHYSKKAPVSITKKKFKKSRFRCRLHRE</sequence>
<dbReference type="Ensembl" id="ENSACIT00000006119.1">
    <property type="protein sequence ID" value="ENSACIP00000005939.1"/>
    <property type="gene ID" value="ENSACIG00000004688.1"/>
</dbReference>
<proteinExistence type="predicted"/>
<evidence type="ECO:0000259" key="1">
    <source>
        <dbReference type="PROSITE" id="PS51166"/>
    </source>
</evidence>
<keyword evidence="3" id="KW-1185">Reference proteome</keyword>
<dbReference type="InterPro" id="IPR013784">
    <property type="entry name" value="Carb-bd-like_fold"/>
</dbReference>
<reference evidence="2" key="1">
    <citation type="submission" date="2025-08" db="UniProtKB">
        <authorList>
            <consortium name="Ensembl"/>
        </authorList>
    </citation>
    <scope>IDENTIFICATION</scope>
</reference>
<dbReference type="GeneTree" id="ENSGT00940000170918"/>
<dbReference type="AlphaFoldDB" id="A0A3Q0R1S5"/>
<name>A0A3Q0R1S5_AMPCI</name>
<protein>
    <recommendedName>
        <fullName evidence="1">CBM20 domain-containing protein</fullName>
    </recommendedName>
</protein>
<accession>A0A3Q0R1S5</accession>
<dbReference type="STRING" id="61819.ENSACIP00000005939"/>
<organism evidence="2 3">
    <name type="scientific">Amphilophus citrinellus</name>
    <name type="common">Midas cichlid</name>
    <name type="synonym">Cichlasoma citrinellum</name>
    <dbReference type="NCBI Taxonomy" id="61819"/>
    <lineage>
        <taxon>Eukaryota</taxon>
        <taxon>Metazoa</taxon>
        <taxon>Chordata</taxon>
        <taxon>Craniata</taxon>
        <taxon>Vertebrata</taxon>
        <taxon>Euteleostomi</taxon>
        <taxon>Actinopterygii</taxon>
        <taxon>Neopterygii</taxon>
        <taxon>Teleostei</taxon>
        <taxon>Neoteleostei</taxon>
        <taxon>Acanthomorphata</taxon>
        <taxon>Ovalentaria</taxon>
        <taxon>Cichlomorphae</taxon>
        <taxon>Cichliformes</taxon>
        <taxon>Cichlidae</taxon>
        <taxon>New World cichlids</taxon>
        <taxon>Cichlasomatinae</taxon>
        <taxon>Heroini</taxon>
        <taxon>Amphilophus</taxon>
    </lineage>
</organism>
<dbReference type="InterPro" id="IPR013783">
    <property type="entry name" value="Ig-like_fold"/>
</dbReference>
<evidence type="ECO:0000313" key="2">
    <source>
        <dbReference type="Ensembl" id="ENSACIP00000005939.1"/>
    </source>
</evidence>
<reference evidence="2" key="2">
    <citation type="submission" date="2025-09" db="UniProtKB">
        <authorList>
            <consortium name="Ensembl"/>
        </authorList>
    </citation>
    <scope>IDENTIFICATION</scope>
</reference>
<dbReference type="Gene3D" id="2.60.40.10">
    <property type="entry name" value="Immunoglobulins"/>
    <property type="match status" value="1"/>
</dbReference>
<feature type="domain" description="CBM20" evidence="1">
    <location>
        <begin position="1"/>
        <end position="116"/>
    </location>
</feature>
<dbReference type="SUPFAM" id="SSF49452">
    <property type="entry name" value="Starch-binding domain-like"/>
    <property type="match status" value="1"/>
</dbReference>
<evidence type="ECO:0000313" key="3">
    <source>
        <dbReference type="Proteomes" id="UP000261340"/>
    </source>
</evidence>
<dbReference type="FunFam" id="2.60.40.10:FF:000752">
    <property type="entry name" value="Putative glycerophosphocholine phosphodiesterase GPCPD1"/>
    <property type="match status" value="1"/>
</dbReference>